<feature type="domain" description="Reverse transcriptase" evidence="1">
    <location>
        <begin position="3"/>
        <end position="81"/>
    </location>
</feature>
<comment type="caution">
    <text evidence="2">The sequence shown here is derived from an EMBL/GenBank/DDBJ whole genome shotgun (WGS) entry which is preliminary data.</text>
</comment>
<dbReference type="PANTHER" id="PTHR33332">
    <property type="entry name" value="REVERSE TRANSCRIPTASE DOMAIN-CONTAINING PROTEIN"/>
    <property type="match status" value="1"/>
</dbReference>
<dbReference type="STRING" id="333673.A0A3M0JD60"/>
<gene>
    <name evidence="2" type="ORF">DUI87_25007</name>
</gene>
<dbReference type="OrthoDB" id="10383544at2759"/>
<dbReference type="AlphaFoldDB" id="A0A3M0JD60"/>
<dbReference type="Pfam" id="PF00078">
    <property type="entry name" value="RVT_1"/>
    <property type="match status" value="1"/>
</dbReference>
<accession>A0A3M0JD60</accession>
<proteinExistence type="predicted"/>
<reference evidence="2 3" key="1">
    <citation type="submission" date="2018-07" db="EMBL/GenBank/DDBJ databases">
        <title>A high quality draft genome assembly of the barn swallow (H. rustica rustica).</title>
        <authorList>
            <person name="Formenti G."/>
            <person name="Chiara M."/>
            <person name="Poveda L."/>
            <person name="Francoijs K.-J."/>
            <person name="Bonisoli-Alquati A."/>
            <person name="Canova L."/>
            <person name="Gianfranceschi L."/>
            <person name="Horner D.S."/>
            <person name="Saino N."/>
        </authorList>
    </citation>
    <scope>NUCLEOTIDE SEQUENCE [LARGE SCALE GENOMIC DNA]</scope>
    <source>
        <strain evidence="2">Chelidonia</strain>
        <tissue evidence="2">Blood</tissue>
    </source>
</reference>
<name>A0A3M0JD60_HIRRU</name>
<keyword evidence="3" id="KW-1185">Reference proteome</keyword>
<dbReference type="Proteomes" id="UP000269221">
    <property type="component" value="Unassembled WGS sequence"/>
</dbReference>
<evidence type="ECO:0000313" key="3">
    <source>
        <dbReference type="Proteomes" id="UP000269221"/>
    </source>
</evidence>
<sequence>MVTSGVSQGSVLETALFDIFVNDLDKGIKGTLGQFADDIKFSGNVTMLEGRKVLQGALDRLDPSFGASGMRFNKSKCQVLHWGHSNATQHYRLGAEWLESCLVEKDLGGPFDSS</sequence>
<protein>
    <recommendedName>
        <fullName evidence="1">Reverse transcriptase domain-containing protein</fullName>
    </recommendedName>
</protein>
<evidence type="ECO:0000259" key="1">
    <source>
        <dbReference type="Pfam" id="PF00078"/>
    </source>
</evidence>
<dbReference type="EMBL" id="QRBI01000152">
    <property type="protein sequence ID" value="RMB98788.1"/>
    <property type="molecule type" value="Genomic_DNA"/>
</dbReference>
<evidence type="ECO:0000313" key="2">
    <source>
        <dbReference type="EMBL" id="RMB98788.1"/>
    </source>
</evidence>
<dbReference type="InterPro" id="IPR000477">
    <property type="entry name" value="RT_dom"/>
</dbReference>
<organism evidence="2 3">
    <name type="scientific">Hirundo rustica rustica</name>
    <dbReference type="NCBI Taxonomy" id="333673"/>
    <lineage>
        <taxon>Eukaryota</taxon>
        <taxon>Metazoa</taxon>
        <taxon>Chordata</taxon>
        <taxon>Craniata</taxon>
        <taxon>Vertebrata</taxon>
        <taxon>Euteleostomi</taxon>
        <taxon>Archelosauria</taxon>
        <taxon>Archosauria</taxon>
        <taxon>Dinosauria</taxon>
        <taxon>Saurischia</taxon>
        <taxon>Theropoda</taxon>
        <taxon>Coelurosauria</taxon>
        <taxon>Aves</taxon>
        <taxon>Neognathae</taxon>
        <taxon>Neoaves</taxon>
        <taxon>Telluraves</taxon>
        <taxon>Australaves</taxon>
        <taxon>Passeriformes</taxon>
        <taxon>Sylvioidea</taxon>
        <taxon>Hirundinidae</taxon>
        <taxon>Hirundo</taxon>
    </lineage>
</organism>